<dbReference type="Proteomes" id="UP000005207">
    <property type="component" value="Linkage group LG4"/>
</dbReference>
<evidence type="ECO:0000256" key="7">
    <source>
        <dbReference type="SAM" id="SignalP"/>
    </source>
</evidence>
<keyword evidence="4" id="KW-1015">Disulfide bond</keyword>
<dbReference type="InterPro" id="IPR009003">
    <property type="entry name" value="Peptidase_S1_PA"/>
</dbReference>
<dbReference type="FunFam" id="2.40.10.10:FF:000057">
    <property type="entry name" value="Zgc:100868"/>
    <property type="match status" value="1"/>
</dbReference>
<dbReference type="AlphaFoldDB" id="A0A669DCG0"/>
<dbReference type="OMA" id="RNGIHIC"/>
<feature type="domain" description="Peptidase S1" evidence="8">
    <location>
        <begin position="41"/>
        <end position="274"/>
    </location>
</feature>
<dbReference type="Ensembl" id="ENSONIT00000067345.1">
    <property type="protein sequence ID" value="ENSONIP00000076090.1"/>
    <property type="gene ID" value="ENSONIG00000009438.2"/>
</dbReference>
<dbReference type="Gene3D" id="2.40.10.10">
    <property type="entry name" value="Trypsin-like serine proteases"/>
    <property type="match status" value="2"/>
</dbReference>
<dbReference type="GO" id="GO:0004252">
    <property type="term" value="F:serine-type endopeptidase activity"/>
    <property type="evidence" value="ECO:0007669"/>
    <property type="project" value="InterPro"/>
</dbReference>
<dbReference type="PANTHER" id="PTHR24252">
    <property type="entry name" value="ACROSIN-RELATED"/>
    <property type="match status" value="1"/>
</dbReference>
<dbReference type="GeneTree" id="ENSGT00940000163009"/>
<proteinExistence type="predicted"/>
<keyword evidence="7" id="KW-0732">Signal</keyword>
<evidence type="ECO:0000313" key="9">
    <source>
        <dbReference type="Ensembl" id="ENSONIP00000058312.1"/>
    </source>
</evidence>
<dbReference type="Ensembl" id="ENSONIT00000068762.1">
    <property type="protein sequence ID" value="ENSONIP00000058312.1"/>
    <property type="gene ID" value="ENSONIG00000009438.2"/>
</dbReference>
<dbReference type="SUPFAM" id="SSF50494">
    <property type="entry name" value="Trypsin-like serine proteases"/>
    <property type="match status" value="2"/>
</dbReference>
<evidence type="ECO:0000313" key="10">
    <source>
        <dbReference type="Proteomes" id="UP000005207"/>
    </source>
</evidence>
<keyword evidence="3 5" id="KW-0720">Serine protease</keyword>
<feature type="signal peptide" evidence="7">
    <location>
        <begin position="1"/>
        <end position="27"/>
    </location>
</feature>
<dbReference type="SMART" id="SM00020">
    <property type="entry name" value="Tryp_SPc"/>
    <property type="match status" value="2"/>
</dbReference>
<keyword evidence="10" id="KW-1185">Reference proteome</keyword>
<dbReference type="PRINTS" id="PR00722">
    <property type="entry name" value="CHYMOTRYPSIN"/>
</dbReference>
<reference evidence="10" key="1">
    <citation type="submission" date="2012-01" db="EMBL/GenBank/DDBJ databases">
        <title>The Genome Sequence of Oreochromis niloticus (Nile Tilapia).</title>
        <authorList>
            <consortium name="Broad Institute Genome Assembly Team"/>
            <consortium name="Broad Institute Sequencing Platform"/>
            <person name="Di Palma F."/>
            <person name="Johnson J."/>
            <person name="Lander E.S."/>
            <person name="Lindblad-Toh K."/>
        </authorList>
    </citation>
    <scope>NUCLEOTIDE SEQUENCE [LARGE SCALE GENOMIC DNA]</scope>
</reference>
<dbReference type="PROSITE" id="PS50240">
    <property type="entry name" value="TRYPSIN_DOM"/>
    <property type="match status" value="2"/>
</dbReference>
<evidence type="ECO:0000256" key="5">
    <source>
        <dbReference type="RuleBase" id="RU363034"/>
    </source>
</evidence>
<dbReference type="InterPro" id="IPR001254">
    <property type="entry name" value="Trypsin_dom"/>
</dbReference>
<sequence>MDLTAMAFYKVMCLAAGLMLLTQESESQLDVCGQAALNTRIVGGQVAPDGSWPWQVSLQTSGSHFCGGSLINSQWVLTAAHCFKTTDQSGLSVNLGRQTLQGSNPNAVSQTVTQIIIHPNYNSKTNDNDICLLRLESPVTFTSYISPVCLAASNSTFYSGVNSWVSGWGNTGEGVSLPFPQNLMEVEVPVVGNRQCNCDNGVGTITDNMICAGLSAGGKDSCQGDSGGPMVSKQSGRWIQAGVVSFGEGCARPNFPGVYARVSQYQTWINSQISSNQPGFMTFTSTGTNSDLSVTCKGLPPVPTTTPTTTTTTTTPTTTTSKPVFCGQAPKNSGILGGTSMATAGSWPWMASLQKNGSHVCGGTLVALDSVLSNADCFSSSPVASEWTVVLGRLKLNGSNPFEVTLNVTNITLSNTTGTNIAILRLSAQPTLTDYIQPICLDNGRTFAEGLACWAAGWSPGRGGAEEVMQQFNTSVVNCGNSSSSESICTDVFALQQGDSGGPLMCKQSGSWFQAVVLTAPSSSARRRRSSVMTFTRLSTFDAFLTKTLGTLLSPASNTTTTTSSPVSQSSGGRPAHSFIFVFFHLLSLAFCLQLFL</sequence>
<dbReference type="Pfam" id="PF00089">
    <property type="entry name" value="Trypsin"/>
    <property type="match status" value="2"/>
</dbReference>
<dbReference type="CDD" id="cd00190">
    <property type="entry name" value="Tryp_SPc"/>
    <property type="match status" value="2"/>
</dbReference>
<protein>
    <submittedName>
        <fullName evidence="9">Zgc:100868</fullName>
    </submittedName>
</protein>
<keyword evidence="2 5" id="KW-0378">Hydrolase</keyword>
<name>A0A669DCG0_ORENI</name>
<dbReference type="InterPro" id="IPR001314">
    <property type="entry name" value="Peptidase_S1A"/>
</dbReference>
<dbReference type="InterPro" id="IPR018114">
    <property type="entry name" value="TRYPSIN_HIS"/>
</dbReference>
<keyword evidence="1 5" id="KW-0645">Protease</keyword>
<feature type="domain" description="Peptidase S1" evidence="8">
    <location>
        <begin position="335"/>
        <end position="550"/>
    </location>
</feature>
<reference evidence="9" key="2">
    <citation type="submission" date="2025-05" db="UniProtKB">
        <authorList>
            <consortium name="Ensembl"/>
        </authorList>
    </citation>
    <scope>IDENTIFICATION</scope>
</reference>
<dbReference type="PANTHER" id="PTHR24252:SF7">
    <property type="entry name" value="HYALIN"/>
    <property type="match status" value="1"/>
</dbReference>
<feature type="compositionally biased region" description="Low complexity" evidence="6">
    <location>
        <begin position="305"/>
        <end position="320"/>
    </location>
</feature>
<organism evidence="9 10">
    <name type="scientific">Oreochromis niloticus</name>
    <name type="common">Nile tilapia</name>
    <name type="synonym">Tilapia nilotica</name>
    <dbReference type="NCBI Taxonomy" id="8128"/>
    <lineage>
        <taxon>Eukaryota</taxon>
        <taxon>Metazoa</taxon>
        <taxon>Chordata</taxon>
        <taxon>Craniata</taxon>
        <taxon>Vertebrata</taxon>
        <taxon>Euteleostomi</taxon>
        <taxon>Actinopterygii</taxon>
        <taxon>Neopterygii</taxon>
        <taxon>Teleostei</taxon>
        <taxon>Neoteleostei</taxon>
        <taxon>Acanthomorphata</taxon>
        <taxon>Ovalentaria</taxon>
        <taxon>Cichlomorphae</taxon>
        <taxon>Cichliformes</taxon>
        <taxon>Cichlidae</taxon>
        <taxon>African cichlids</taxon>
        <taxon>Pseudocrenilabrinae</taxon>
        <taxon>Oreochromini</taxon>
        <taxon>Oreochromis</taxon>
    </lineage>
</organism>
<evidence type="ECO:0000259" key="8">
    <source>
        <dbReference type="PROSITE" id="PS50240"/>
    </source>
</evidence>
<evidence type="ECO:0000256" key="6">
    <source>
        <dbReference type="SAM" id="MobiDB-lite"/>
    </source>
</evidence>
<dbReference type="InterPro" id="IPR043504">
    <property type="entry name" value="Peptidase_S1_PA_chymotrypsin"/>
</dbReference>
<evidence type="ECO:0000256" key="4">
    <source>
        <dbReference type="ARBA" id="ARBA00023157"/>
    </source>
</evidence>
<dbReference type="Ensembl" id="ENSONIT00000071601.1">
    <property type="protein sequence ID" value="ENSONIP00000051595.1"/>
    <property type="gene ID" value="ENSONIG00000009438.2"/>
</dbReference>
<dbReference type="PROSITE" id="PS00135">
    <property type="entry name" value="TRYPSIN_SER"/>
    <property type="match status" value="1"/>
</dbReference>
<accession>A0A669DCG0</accession>
<feature type="region of interest" description="Disordered" evidence="6">
    <location>
        <begin position="298"/>
        <end position="320"/>
    </location>
</feature>
<feature type="chain" id="PRO_5044624960" evidence="7">
    <location>
        <begin position="28"/>
        <end position="597"/>
    </location>
</feature>
<dbReference type="GO" id="GO:0006508">
    <property type="term" value="P:proteolysis"/>
    <property type="evidence" value="ECO:0007669"/>
    <property type="project" value="UniProtKB-KW"/>
</dbReference>
<dbReference type="PROSITE" id="PS00134">
    <property type="entry name" value="TRYPSIN_HIS"/>
    <property type="match status" value="1"/>
</dbReference>
<dbReference type="InterPro" id="IPR033116">
    <property type="entry name" value="TRYPSIN_SER"/>
</dbReference>
<evidence type="ECO:0000256" key="2">
    <source>
        <dbReference type="ARBA" id="ARBA00022801"/>
    </source>
</evidence>
<evidence type="ECO:0000256" key="3">
    <source>
        <dbReference type="ARBA" id="ARBA00022825"/>
    </source>
</evidence>
<evidence type="ECO:0000256" key="1">
    <source>
        <dbReference type="ARBA" id="ARBA00022670"/>
    </source>
</evidence>